<name>A0ABD2ZA28_9GENT</name>
<evidence type="ECO:0000256" key="1">
    <source>
        <dbReference type="SAM" id="MobiDB-lite"/>
    </source>
</evidence>
<dbReference type="EMBL" id="JBJUIK010000010">
    <property type="protein sequence ID" value="KAL3516331.1"/>
    <property type="molecule type" value="Genomic_DNA"/>
</dbReference>
<sequence>MHKAGSNLLKRGAEALPLTQKKDPFPPAFKNDEYEVRKTAGTMDPLTPNRVAFPGLAGVARRAFSSVAGFGGPKLTWLRQKVLPLKAQLDLLKFGQAQERGFSLGRYEAVEDVADYMASGVED</sequence>
<dbReference type="AlphaFoldDB" id="A0ABD2ZA28"/>
<reference evidence="2 3" key="1">
    <citation type="submission" date="2024-11" db="EMBL/GenBank/DDBJ databases">
        <title>A near-complete genome assembly of Cinchona calisaya.</title>
        <authorList>
            <person name="Lian D.C."/>
            <person name="Zhao X.W."/>
            <person name="Wei L."/>
        </authorList>
    </citation>
    <scope>NUCLEOTIDE SEQUENCE [LARGE SCALE GENOMIC DNA]</scope>
    <source>
        <tissue evidence="2">Nenye</tissue>
    </source>
</reference>
<accession>A0ABD2ZA28</accession>
<evidence type="ECO:0000313" key="3">
    <source>
        <dbReference type="Proteomes" id="UP001630127"/>
    </source>
</evidence>
<proteinExistence type="predicted"/>
<organism evidence="2 3">
    <name type="scientific">Cinchona calisaya</name>
    <dbReference type="NCBI Taxonomy" id="153742"/>
    <lineage>
        <taxon>Eukaryota</taxon>
        <taxon>Viridiplantae</taxon>
        <taxon>Streptophyta</taxon>
        <taxon>Embryophyta</taxon>
        <taxon>Tracheophyta</taxon>
        <taxon>Spermatophyta</taxon>
        <taxon>Magnoliopsida</taxon>
        <taxon>eudicotyledons</taxon>
        <taxon>Gunneridae</taxon>
        <taxon>Pentapetalae</taxon>
        <taxon>asterids</taxon>
        <taxon>lamiids</taxon>
        <taxon>Gentianales</taxon>
        <taxon>Rubiaceae</taxon>
        <taxon>Cinchonoideae</taxon>
        <taxon>Cinchoneae</taxon>
        <taxon>Cinchona</taxon>
    </lineage>
</organism>
<comment type="caution">
    <text evidence="2">The sequence shown here is derived from an EMBL/GenBank/DDBJ whole genome shotgun (WGS) entry which is preliminary data.</text>
</comment>
<gene>
    <name evidence="2" type="ORF">ACH5RR_023233</name>
</gene>
<keyword evidence="3" id="KW-1185">Reference proteome</keyword>
<feature type="region of interest" description="Disordered" evidence="1">
    <location>
        <begin position="1"/>
        <end position="31"/>
    </location>
</feature>
<evidence type="ECO:0000313" key="2">
    <source>
        <dbReference type="EMBL" id="KAL3516331.1"/>
    </source>
</evidence>
<protein>
    <submittedName>
        <fullName evidence="2">Uncharacterized protein</fullName>
    </submittedName>
</protein>
<dbReference type="Proteomes" id="UP001630127">
    <property type="component" value="Unassembled WGS sequence"/>
</dbReference>
<feature type="compositionally biased region" description="Basic and acidic residues" evidence="1">
    <location>
        <begin position="20"/>
        <end position="31"/>
    </location>
</feature>